<dbReference type="AlphaFoldDB" id="A0A2M6R948"/>
<dbReference type="Proteomes" id="UP000231162">
    <property type="component" value="Unassembled WGS sequence"/>
</dbReference>
<sequence>MKNTSQKKSENILFIAGILKNISIKNRQVAVSLFILVIVLVLVLILVKENIAKAGTQWETSQNAEIPGDQRVINIAKEVADAKVAPYKPINCG</sequence>
<evidence type="ECO:0000313" key="3">
    <source>
        <dbReference type="Proteomes" id="UP000231162"/>
    </source>
</evidence>
<evidence type="ECO:0000256" key="1">
    <source>
        <dbReference type="SAM" id="Phobius"/>
    </source>
</evidence>
<proteinExistence type="predicted"/>
<dbReference type="EMBL" id="PEZX01000015">
    <property type="protein sequence ID" value="PIS07118.1"/>
    <property type="molecule type" value="Genomic_DNA"/>
</dbReference>
<reference evidence="3" key="1">
    <citation type="submission" date="2017-09" db="EMBL/GenBank/DDBJ databases">
        <title>Depth-based differentiation of microbial function through sediment-hosted aquifers and enrichment of novel symbionts in the deep terrestrial subsurface.</title>
        <authorList>
            <person name="Probst A.J."/>
            <person name="Ladd B."/>
            <person name="Jarett J.K."/>
            <person name="Geller-Mcgrath D.E."/>
            <person name="Sieber C.M.K."/>
            <person name="Emerson J.B."/>
            <person name="Anantharaman K."/>
            <person name="Thomas B.C."/>
            <person name="Malmstrom R."/>
            <person name="Stieglmeier M."/>
            <person name="Klingl A."/>
            <person name="Woyke T."/>
            <person name="Ryan C.M."/>
            <person name="Banfield J.F."/>
        </authorList>
    </citation>
    <scope>NUCLEOTIDE SEQUENCE [LARGE SCALE GENOMIC DNA]</scope>
</reference>
<keyword evidence="1" id="KW-0472">Membrane</keyword>
<evidence type="ECO:0000313" key="2">
    <source>
        <dbReference type="EMBL" id="PIS07118.1"/>
    </source>
</evidence>
<feature type="transmembrane region" description="Helical" evidence="1">
    <location>
        <begin position="29"/>
        <end position="47"/>
    </location>
</feature>
<name>A0A2M6R948_9BACT</name>
<gene>
    <name evidence="2" type="ORF">COT79_00910</name>
</gene>
<keyword evidence="1" id="KW-0812">Transmembrane</keyword>
<accession>A0A2M6R948</accession>
<keyword evidence="1" id="KW-1133">Transmembrane helix</keyword>
<protein>
    <submittedName>
        <fullName evidence="2">Uncharacterized protein</fullName>
    </submittedName>
</protein>
<organism evidence="2 3">
    <name type="scientific">Candidatus Berkelbacteria bacterium CG10_big_fil_rev_8_21_14_0_10_43_14</name>
    <dbReference type="NCBI Taxonomy" id="1974515"/>
    <lineage>
        <taxon>Bacteria</taxon>
        <taxon>Candidatus Berkelbacteria</taxon>
    </lineage>
</organism>
<comment type="caution">
    <text evidence="2">The sequence shown here is derived from an EMBL/GenBank/DDBJ whole genome shotgun (WGS) entry which is preliminary data.</text>
</comment>